<reference evidence="1" key="1">
    <citation type="submission" date="2020-05" db="EMBL/GenBank/DDBJ databases">
        <authorList>
            <person name="Chiriac C."/>
            <person name="Salcher M."/>
            <person name="Ghai R."/>
            <person name="Kavagutti S V."/>
        </authorList>
    </citation>
    <scope>NUCLEOTIDE SEQUENCE</scope>
</reference>
<dbReference type="Gene3D" id="3.30.1330.40">
    <property type="entry name" value="RutC-like"/>
    <property type="match status" value="1"/>
</dbReference>
<dbReference type="EMBL" id="CAFBMK010000038">
    <property type="protein sequence ID" value="CAB4906936.1"/>
    <property type="molecule type" value="Genomic_DNA"/>
</dbReference>
<dbReference type="InterPro" id="IPR006175">
    <property type="entry name" value="YjgF/YER057c/UK114"/>
</dbReference>
<dbReference type="SUPFAM" id="SSF55298">
    <property type="entry name" value="YjgF-like"/>
    <property type="match status" value="1"/>
</dbReference>
<organism evidence="1">
    <name type="scientific">freshwater metagenome</name>
    <dbReference type="NCBI Taxonomy" id="449393"/>
    <lineage>
        <taxon>unclassified sequences</taxon>
        <taxon>metagenomes</taxon>
        <taxon>ecological metagenomes</taxon>
    </lineage>
</organism>
<evidence type="ECO:0000313" key="1">
    <source>
        <dbReference type="EMBL" id="CAB4906936.1"/>
    </source>
</evidence>
<dbReference type="PANTHER" id="PTHR43857:SF1">
    <property type="entry name" value="YJGH FAMILY PROTEIN"/>
    <property type="match status" value="1"/>
</dbReference>
<protein>
    <submittedName>
        <fullName evidence="1">Unannotated protein</fullName>
    </submittedName>
</protein>
<name>A0A6J7GIV2_9ZZZZ</name>
<sequence>MSRDQDRVQRFHSGGPWETEVGYSRAIRVGDRVLVSGTTAARGDEAIPEDAGEQARVALETIEHALEQAGSELRDVIRTRVFVVDLPENGQAVLDAYGAALRGARPTISTLGVAALVDPRLKVEIEVEAIVGAGAVYEG</sequence>
<dbReference type="Pfam" id="PF01042">
    <property type="entry name" value="Ribonuc_L-PSP"/>
    <property type="match status" value="1"/>
</dbReference>
<dbReference type="AlphaFoldDB" id="A0A6J7GIV2"/>
<dbReference type="PANTHER" id="PTHR43857">
    <property type="entry name" value="BLR7761 PROTEIN"/>
    <property type="match status" value="1"/>
</dbReference>
<dbReference type="InterPro" id="IPR035959">
    <property type="entry name" value="RutC-like_sf"/>
</dbReference>
<gene>
    <name evidence="1" type="ORF">UFOPK3564_00953</name>
</gene>
<accession>A0A6J7GIV2</accession>
<proteinExistence type="predicted"/>